<feature type="region of interest" description="Disordered" evidence="6">
    <location>
        <begin position="703"/>
        <end position="751"/>
    </location>
</feature>
<dbReference type="Pfam" id="PF06886">
    <property type="entry name" value="TPX2"/>
    <property type="match status" value="1"/>
</dbReference>
<evidence type="ECO:0000256" key="1">
    <source>
        <dbReference type="ARBA" id="ARBA00004245"/>
    </source>
</evidence>
<dbReference type="GO" id="GO:0005819">
    <property type="term" value="C:spindle"/>
    <property type="evidence" value="ECO:0007669"/>
    <property type="project" value="InterPro"/>
</dbReference>
<evidence type="ECO:0000256" key="2">
    <source>
        <dbReference type="ARBA" id="ARBA00005885"/>
    </source>
</evidence>
<feature type="coiled-coil region" evidence="5">
    <location>
        <begin position="655"/>
        <end position="694"/>
    </location>
</feature>
<proteinExistence type="inferred from homology"/>
<reference evidence="8 9" key="2">
    <citation type="submission" date="2019-01" db="EMBL/GenBank/DDBJ databases">
        <title>The decoding of complex shrimp genome reveals the adaptation for benthos swimmer, frequently molting mechanism and breeding impact on genome.</title>
        <authorList>
            <person name="Sun Y."/>
            <person name="Gao Y."/>
            <person name="Yu Y."/>
        </authorList>
    </citation>
    <scope>NUCLEOTIDE SEQUENCE [LARGE SCALE GENOMIC DNA]</scope>
    <source>
        <tissue evidence="8">Muscle</tissue>
    </source>
</reference>
<dbReference type="EMBL" id="QCYY01003823">
    <property type="protein sequence ID" value="ROT62117.1"/>
    <property type="molecule type" value="Genomic_DNA"/>
</dbReference>
<reference evidence="8 9" key="1">
    <citation type="submission" date="2018-04" db="EMBL/GenBank/DDBJ databases">
        <authorList>
            <person name="Zhang X."/>
            <person name="Yuan J."/>
            <person name="Li F."/>
            <person name="Xiang J."/>
        </authorList>
    </citation>
    <scope>NUCLEOTIDE SEQUENCE [LARGE SCALE GENOMIC DNA]</scope>
    <source>
        <tissue evidence="8">Muscle</tissue>
    </source>
</reference>
<dbReference type="GO" id="GO:0005874">
    <property type="term" value="C:microtubule"/>
    <property type="evidence" value="ECO:0007669"/>
    <property type="project" value="InterPro"/>
</dbReference>
<evidence type="ECO:0000256" key="6">
    <source>
        <dbReference type="SAM" id="MobiDB-lite"/>
    </source>
</evidence>
<evidence type="ECO:0000256" key="3">
    <source>
        <dbReference type="ARBA" id="ARBA00022490"/>
    </source>
</evidence>
<keyword evidence="9" id="KW-1185">Reference proteome</keyword>
<feature type="compositionally biased region" description="Basic and acidic residues" evidence="6">
    <location>
        <begin position="219"/>
        <end position="228"/>
    </location>
</feature>
<dbReference type="InterPro" id="IPR009675">
    <property type="entry name" value="TPX2_fam"/>
</dbReference>
<feature type="compositionally biased region" description="Basic and acidic residues" evidence="6">
    <location>
        <begin position="248"/>
        <end position="266"/>
    </location>
</feature>
<feature type="region of interest" description="Disordered" evidence="6">
    <location>
        <begin position="381"/>
        <end position="402"/>
    </location>
</feature>
<dbReference type="Proteomes" id="UP000283509">
    <property type="component" value="Unassembled WGS sequence"/>
</dbReference>
<gene>
    <name evidence="8" type="ORF">C7M84_020052</name>
</gene>
<organism evidence="8 9">
    <name type="scientific">Penaeus vannamei</name>
    <name type="common">Whiteleg shrimp</name>
    <name type="synonym">Litopenaeus vannamei</name>
    <dbReference type="NCBI Taxonomy" id="6689"/>
    <lineage>
        <taxon>Eukaryota</taxon>
        <taxon>Metazoa</taxon>
        <taxon>Ecdysozoa</taxon>
        <taxon>Arthropoda</taxon>
        <taxon>Crustacea</taxon>
        <taxon>Multicrustacea</taxon>
        <taxon>Malacostraca</taxon>
        <taxon>Eumalacostraca</taxon>
        <taxon>Eucarida</taxon>
        <taxon>Decapoda</taxon>
        <taxon>Dendrobranchiata</taxon>
        <taxon>Penaeoidea</taxon>
        <taxon>Penaeidae</taxon>
        <taxon>Penaeus</taxon>
    </lineage>
</organism>
<evidence type="ECO:0000256" key="5">
    <source>
        <dbReference type="SAM" id="Coils"/>
    </source>
</evidence>
<dbReference type="GO" id="GO:0060236">
    <property type="term" value="P:regulation of mitotic spindle organization"/>
    <property type="evidence" value="ECO:0007669"/>
    <property type="project" value="InterPro"/>
</dbReference>
<accession>A0A3R7P5Z1</accession>
<comment type="similarity">
    <text evidence="2">Belongs to the TPX2 family.</text>
</comment>
<comment type="caution">
    <text evidence="8">The sequence shown here is derived from an EMBL/GenBank/DDBJ whole genome shotgun (WGS) entry which is preliminary data.</text>
</comment>
<evidence type="ECO:0000313" key="9">
    <source>
        <dbReference type="Proteomes" id="UP000283509"/>
    </source>
</evidence>
<comment type="subcellular location">
    <subcellularLocation>
        <location evidence="1">Cytoplasm</location>
        <location evidence="1">Cytoskeleton</location>
    </subcellularLocation>
</comment>
<keyword evidence="4" id="KW-0206">Cytoskeleton</keyword>
<feature type="compositionally biased region" description="Polar residues" evidence="6">
    <location>
        <begin position="738"/>
        <end position="751"/>
    </location>
</feature>
<evidence type="ECO:0000313" key="8">
    <source>
        <dbReference type="EMBL" id="ROT62117.1"/>
    </source>
</evidence>
<dbReference type="InterPro" id="IPR027329">
    <property type="entry name" value="TPX2_C"/>
</dbReference>
<feature type="domain" description="TPX2 C-terminal" evidence="7">
    <location>
        <begin position="644"/>
        <end position="716"/>
    </location>
</feature>
<feature type="region of interest" description="Disordered" evidence="6">
    <location>
        <begin position="29"/>
        <end position="101"/>
    </location>
</feature>
<keyword evidence="3" id="KW-0963">Cytoplasm</keyword>
<name>A0A3R7P5Z1_PENVA</name>
<keyword evidence="5" id="KW-0175">Coiled coil</keyword>
<feature type="compositionally biased region" description="Basic and acidic residues" evidence="6">
    <location>
        <begin position="381"/>
        <end position="393"/>
    </location>
</feature>
<feature type="compositionally biased region" description="Polar residues" evidence="6">
    <location>
        <begin position="120"/>
        <end position="148"/>
    </location>
</feature>
<dbReference type="OrthoDB" id="1684416at2759"/>
<dbReference type="PANTHER" id="PTHR14326:SF44">
    <property type="entry name" value="TARGETING PROTEIN FOR XKLP2"/>
    <property type="match status" value="1"/>
</dbReference>
<feature type="region of interest" description="Disordered" evidence="6">
    <location>
        <begin position="510"/>
        <end position="535"/>
    </location>
</feature>
<dbReference type="AlphaFoldDB" id="A0A3R7P5Z1"/>
<sequence>MASLDDDCFDFNAPKHYFDFNSALDEPDDSYFDCPGESEVFEEEKPSSARLAPKTPAETPKRPNVASPYHSRAEKPKTPQSAVKSAKRDNMMSSIGVRQSPRLAAIAKVQNPFCTPQAVRRSNASRQSLGSASSTGNKSSLGSQLNKVQKTKTQRPSVPKVPGMRGLSPRDQEDLAVIANFKNKMAQNKKKGDNSSSSHSRSGRLAPTKPQEFTFATDSRLRNQKTGEIESSVPSQAPPKPARHGPTRPKEFHFATDSRVKTHENTEDTDPVDFTRMLRSNQSASQKEKPKGPTIPQPFNLTESRKGKVEEGNKFVSVAELNLKFHTKTPQRFRSKRGGGSMEDLHMDGKKTKANPGVTIPHTPVLSTRSRTRQVNYLTHEEQEQREFEEAQKKSGGRGLSTCNRRTTHLAVNSPSHTRARGWWAWACQLHGASYDAIHSQHAFKANPLNKKVFEAPSTGYEVEKKLPTVPEPFNITEVKKNNLPLGHNFREMCNKLGGSTSSVASLPHGGIPSKWDKTSTKPQPFSFDERDKQKMQKKQEMIQKVLEEEKKLAEFHAQPMPLFEGVRGIPEKKPPTPTRQQPFNLTSEYRGSLKQLQIKKSLEEQAKLEKEQREFRARSDAVVHKQPFIPEKSKKPLTDISGFTLNTEIRSEERNEFEMHRKRKEDELLAAKRENEERQAAEEAAEIARLRRTIVHKANPVPSYKPYVVKPSERHPTIPKSPNFSTDTRLRTRSRADSTMNISSATFTSE</sequence>
<feature type="region of interest" description="Disordered" evidence="6">
    <location>
        <begin position="114"/>
        <end position="301"/>
    </location>
</feature>
<dbReference type="PANTHER" id="PTHR14326">
    <property type="entry name" value="TARGETING PROTEIN FOR XKLP2"/>
    <property type="match status" value="1"/>
</dbReference>
<dbReference type="STRING" id="6689.A0A3R7P5Z1"/>
<evidence type="ECO:0000259" key="7">
    <source>
        <dbReference type="Pfam" id="PF06886"/>
    </source>
</evidence>
<protein>
    <submittedName>
        <fullName evidence="8">Putative targeting protein for Xklp2-like isoform X1</fullName>
    </submittedName>
</protein>
<evidence type="ECO:0000256" key="4">
    <source>
        <dbReference type="ARBA" id="ARBA00023212"/>
    </source>
</evidence>